<dbReference type="Gene3D" id="3.90.550.10">
    <property type="entry name" value="Spore Coat Polysaccharide Biosynthesis Protein SpsA, Chain A"/>
    <property type="match status" value="1"/>
</dbReference>
<dbReference type="PANTHER" id="PTHR31306:SF4">
    <property type="entry name" value="ALPHA-1,2-GALACTOSYLTRANSFERASE"/>
    <property type="match status" value="1"/>
</dbReference>
<dbReference type="Pfam" id="PF05637">
    <property type="entry name" value="Glyco_transf_34"/>
    <property type="match status" value="1"/>
</dbReference>
<evidence type="ECO:0000256" key="3">
    <source>
        <dbReference type="ARBA" id="ARBA00022679"/>
    </source>
</evidence>
<keyword evidence="2" id="KW-0328">Glycosyltransferase</keyword>
<dbReference type="AlphaFoldDB" id="A0A6H0Y0Q3"/>
<proteinExistence type="inferred from homology"/>
<evidence type="ECO:0000256" key="2">
    <source>
        <dbReference type="ARBA" id="ARBA00022676"/>
    </source>
</evidence>
<dbReference type="GO" id="GO:0006487">
    <property type="term" value="P:protein N-linked glycosylation"/>
    <property type="evidence" value="ECO:0007669"/>
    <property type="project" value="TreeGrafter"/>
</dbReference>
<organism evidence="5 6">
    <name type="scientific">Peltaster fructicola</name>
    <dbReference type="NCBI Taxonomy" id="286661"/>
    <lineage>
        <taxon>Eukaryota</taxon>
        <taxon>Fungi</taxon>
        <taxon>Dikarya</taxon>
        <taxon>Ascomycota</taxon>
        <taxon>Pezizomycotina</taxon>
        <taxon>Dothideomycetes</taxon>
        <taxon>Dothideomycetes incertae sedis</taxon>
        <taxon>Peltaster</taxon>
    </lineage>
</organism>
<evidence type="ECO:0000256" key="4">
    <source>
        <dbReference type="SAM" id="SignalP"/>
    </source>
</evidence>
<dbReference type="GO" id="GO:0016757">
    <property type="term" value="F:glycosyltransferase activity"/>
    <property type="evidence" value="ECO:0007669"/>
    <property type="project" value="UniProtKB-KW"/>
</dbReference>
<sequence>MVVITRWHIILVAAVILFLSLAQVAHQNQYDADVLRIVSSTINKGAAQSSSAPSLGPTTIERTVTVTATATQTVAGPTVTETEVVKEKEDCDERKAMWDPPFTVFNTTFEVPANIKYDPKGPRPDQIVLLTATDGKGHNEAIKDAVKLAKENRKAYAEYHGYIDHFINITKYDIPDIHPVWKKLPAIVESFNTFPEAQWVFWLDLDAIIMTPTVAVEKTILSKEGMRKSLHGGAQLMVGSSEEKLDFWWPQEPDFENIDLIMAQDGATFNAGSFLIRRSLFSQWLLDIWADPFFMHAGFTNREQDSMVHMMKHHPTVRKHTGVARQRSINAFSEGPNWMEWQKGDLLVHFAGCWVYNNCQERWTKYWDLKEQVPPK</sequence>
<feature type="chain" id="PRO_5026191609" description="Glycosyltransferase family 34 protein" evidence="4">
    <location>
        <begin position="23"/>
        <end position="376"/>
    </location>
</feature>
<keyword evidence="3" id="KW-0808">Transferase</keyword>
<dbReference type="EMBL" id="CP051142">
    <property type="protein sequence ID" value="QIX00612.1"/>
    <property type="molecule type" value="Genomic_DNA"/>
</dbReference>
<dbReference type="PANTHER" id="PTHR31306">
    <property type="entry name" value="ALPHA-1,6-MANNOSYLTRANSFERASE MNN11-RELATED"/>
    <property type="match status" value="1"/>
</dbReference>
<comment type="similarity">
    <text evidence="1">Belongs to the glycosyltransferase 34 family.</text>
</comment>
<dbReference type="InterPro" id="IPR029044">
    <property type="entry name" value="Nucleotide-diphossugar_trans"/>
</dbReference>
<evidence type="ECO:0000256" key="1">
    <source>
        <dbReference type="ARBA" id="ARBA00005664"/>
    </source>
</evidence>
<dbReference type="OrthoDB" id="205108at2759"/>
<evidence type="ECO:0000313" key="6">
    <source>
        <dbReference type="Proteomes" id="UP000503462"/>
    </source>
</evidence>
<keyword evidence="4" id="KW-0732">Signal</keyword>
<gene>
    <name evidence="5" type="ORF">AMS68_006129</name>
</gene>
<protein>
    <recommendedName>
        <fullName evidence="7">Glycosyltransferase family 34 protein</fullName>
    </recommendedName>
</protein>
<dbReference type="InterPro" id="IPR008630">
    <property type="entry name" value="Glyco_trans_34"/>
</dbReference>
<dbReference type="GO" id="GO:0000139">
    <property type="term" value="C:Golgi membrane"/>
    <property type="evidence" value="ECO:0007669"/>
    <property type="project" value="TreeGrafter"/>
</dbReference>
<evidence type="ECO:0000313" key="5">
    <source>
        <dbReference type="EMBL" id="QIX00612.1"/>
    </source>
</evidence>
<name>A0A6H0Y0Q3_9PEZI</name>
<feature type="signal peptide" evidence="4">
    <location>
        <begin position="1"/>
        <end position="22"/>
    </location>
</feature>
<reference evidence="5 6" key="1">
    <citation type="journal article" date="2016" name="Sci. Rep.">
        <title>Peltaster fructicola genome reveals evolution from an invasive phytopathogen to an ectophytic parasite.</title>
        <authorList>
            <person name="Xu C."/>
            <person name="Chen H."/>
            <person name="Gleason M.L."/>
            <person name="Xu J.R."/>
            <person name="Liu H."/>
            <person name="Zhang R."/>
            <person name="Sun G."/>
        </authorList>
    </citation>
    <scope>NUCLEOTIDE SEQUENCE [LARGE SCALE GENOMIC DNA]</scope>
    <source>
        <strain evidence="5 6">LNHT1506</strain>
    </source>
</reference>
<evidence type="ECO:0008006" key="7">
    <source>
        <dbReference type="Google" id="ProtNLM"/>
    </source>
</evidence>
<keyword evidence="6" id="KW-1185">Reference proteome</keyword>
<accession>A0A6H0Y0Q3</accession>
<dbReference type="Proteomes" id="UP000503462">
    <property type="component" value="Chromosome 4"/>
</dbReference>